<dbReference type="AlphaFoldDB" id="A0A5S5CCE3"/>
<name>A0A5S5CCE3_9FLAO</name>
<dbReference type="Pfam" id="PF04892">
    <property type="entry name" value="VanZ"/>
    <property type="match status" value="1"/>
</dbReference>
<reference evidence="3 4" key="1">
    <citation type="submission" date="2019-07" db="EMBL/GenBank/DDBJ databases">
        <title>Genomic Encyclopedia of Archaeal and Bacterial Type Strains, Phase II (KMG-II): from individual species to whole genera.</title>
        <authorList>
            <person name="Goeker M."/>
        </authorList>
    </citation>
    <scope>NUCLEOTIDE SEQUENCE [LARGE SCALE GENOMIC DNA]</scope>
    <source>
        <strain evidence="3 4">DSM 17527</strain>
    </source>
</reference>
<dbReference type="PANTHER" id="PTHR28008">
    <property type="entry name" value="DOMAIN PROTEIN, PUTATIVE (AFU_ORTHOLOGUE AFUA_3G10980)-RELATED"/>
    <property type="match status" value="1"/>
</dbReference>
<feature type="transmembrane region" description="Helical" evidence="1">
    <location>
        <begin position="38"/>
        <end position="57"/>
    </location>
</feature>
<organism evidence="3 4">
    <name type="scientific">Aquimarina intermedia</name>
    <dbReference type="NCBI Taxonomy" id="350814"/>
    <lineage>
        <taxon>Bacteria</taxon>
        <taxon>Pseudomonadati</taxon>
        <taxon>Bacteroidota</taxon>
        <taxon>Flavobacteriia</taxon>
        <taxon>Flavobacteriales</taxon>
        <taxon>Flavobacteriaceae</taxon>
        <taxon>Aquimarina</taxon>
    </lineage>
</organism>
<evidence type="ECO:0000313" key="4">
    <source>
        <dbReference type="Proteomes" id="UP000324376"/>
    </source>
</evidence>
<evidence type="ECO:0000259" key="2">
    <source>
        <dbReference type="Pfam" id="PF04892"/>
    </source>
</evidence>
<sequence>MGHKNLSFLAAAATLVLTYLSLGNISAPMMTVSNSDKIAHSIAYFVFTWIWFVFFYFSEKFQLSFVKSLLYASVLCFVYGVLMEVSQGVFTTYRYVELFDIVANTSGIVIAVIFIRILKNTLVRI</sequence>
<evidence type="ECO:0000256" key="1">
    <source>
        <dbReference type="SAM" id="Phobius"/>
    </source>
</evidence>
<dbReference type="NCBIfam" id="NF037970">
    <property type="entry name" value="vanZ_1"/>
    <property type="match status" value="1"/>
</dbReference>
<feature type="domain" description="VanZ-like" evidence="2">
    <location>
        <begin position="37"/>
        <end position="118"/>
    </location>
</feature>
<keyword evidence="1" id="KW-0472">Membrane</keyword>
<dbReference type="InterPro" id="IPR006976">
    <property type="entry name" value="VanZ-like"/>
</dbReference>
<evidence type="ECO:0000313" key="3">
    <source>
        <dbReference type="EMBL" id="TYP76020.1"/>
    </source>
</evidence>
<proteinExistence type="predicted"/>
<protein>
    <submittedName>
        <fullName evidence="3">VanZ like protein</fullName>
    </submittedName>
</protein>
<accession>A0A5S5CCE3</accession>
<gene>
    <name evidence="3" type="ORF">BD809_102233</name>
</gene>
<dbReference type="EMBL" id="VNHU01000002">
    <property type="protein sequence ID" value="TYP76020.1"/>
    <property type="molecule type" value="Genomic_DNA"/>
</dbReference>
<dbReference type="PANTHER" id="PTHR28008:SF1">
    <property type="entry name" value="DOMAIN PROTEIN, PUTATIVE (AFU_ORTHOLOGUE AFUA_3G10980)-RELATED"/>
    <property type="match status" value="1"/>
</dbReference>
<feature type="transmembrane region" description="Helical" evidence="1">
    <location>
        <begin position="101"/>
        <end position="118"/>
    </location>
</feature>
<keyword evidence="4" id="KW-1185">Reference proteome</keyword>
<dbReference type="Proteomes" id="UP000324376">
    <property type="component" value="Unassembled WGS sequence"/>
</dbReference>
<keyword evidence="1" id="KW-0812">Transmembrane</keyword>
<comment type="caution">
    <text evidence="3">The sequence shown here is derived from an EMBL/GenBank/DDBJ whole genome shotgun (WGS) entry which is preliminary data.</text>
</comment>
<feature type="transmembrane region" description="Helical" evidence="1">
    <location>
        <begin position="69"/>
        <end position="89"/>
    </location>
</feature>
<keyword evidence="1" id="KW-1133">Transmembrane helix</keyword>